<gene>
    <name evidence="1" type="ORF">GCM10025876_03120</name>
</gene>
<accession>A0ABQ6IAM1</accession>
<dbReference type="Proteomes" id="UP001157125">
    <property type="component" value="Unassembled WGS sequence"/>
</dbReference>
<keyword evidence="2" id="KW-1185">Reference proteome</keyword>
<proteinExistence type="predicted"/>
<comment type="caution">
    <text evidence="1">The sequence shown here is derived from an EMBL/GenBank/DDBJ whole genome shotgun (WGS) entry which is preliminary data.</text>
</comment>
<sequence>MIAGALGRALEAAGFTISGYTIGNPFDEIQIASTELTDDRAARAVASEIAADVLPADMTATFATEIEKIETLVGQGSAS</sequence>
<evidence type="ECO:0000313" key="1">
    <source>
        <dbReference type="EMBL" id="GMA34108.1"/>
    </source>
</evidence>
<reference evidence="2" key="1">
    <citation type="journal article" date="2019" name="Int. J. Syst. Evol. Microbiol.">
        <title>The Global Catalogue of Microorganisms (GCM) 10K type strain sequencing project: providing services to taxonomists for standard genome sequencing and annotation.</title>
        <authorList>
            <consortium name="The Broad Institute Genomics Platform"/>
            <consortium name="The Broad Institute Genome Sequencing Center for Infectious Disease"/>
            <person name="Wu L."/>
            <person name="Ma J."/>
        </authorList>
    </citation>
    <scope>NUCLEOTIDE SEQUENCE [LARGE SCALE GENOMIC DNA]</scope>
    <source>
        <strain evidence="2">NBRC 112299</strain>
    </source>
</reference>
<dbReference type="EMBL" id="BSUN01000001">
    <property type="protein sequence ID" value="GMA34108.1"/>
    <property type="molecule type" value="Genomic_DNA"/>
</dbReference>
<evidence type="ECO:0000313" key="2">
    <source>
        <dbReference type="Proteomes" id="UP001157125"/>
    </source>
</evidence>
<organism evidence="1 2">
    <name type="scientific">Demequina litorisediminis</name>
    <dbReference type="NCBI Taxonomy" id="1849022"/>
    <lineage>
        <taxon>Bacteria</taxon>
        <taxon>Bacillati</taxon>
        <taxon>Actinomycetota</taxon>
        <taxon>Actinomycetes</taxon>
        <taxon>Micrococcales</taxon>
        <taxon>Demequinaceae</taxon>
        <taxon>Demequina</taxon>
    </lineage>
</organism>
<protein>
    <submittedName>
        <fullName evidence="1">Uncharacterized protein</fullName>
    </submittedName>
</protein>
<name>A0ABQ6IAM1_9MICO</name>